<dbReference type="RefSeq" id="WP_014253017.1">
    <property type="nucleotide sequence ID" value="NZ_AP014579.1"/>
</dbReference>
<sequence>MNDRSMTLRELVEKWLAPYLAAPARVARLARDEAGSHRCVRVEVSRASRNLSMLFFRHDDGSWQVYPPQKARPFINAWGAAAAL</sequence>
<gene>
    <name evidence="1" type="ORF">AWB70_02048</name>
</gene>
<proteinExistence type="predicted"/>
<protein>
    <submittedName>
        <fullName evidence="1">Uncharacterized protein</fullName>
    </submittedName>
</protein>
<dbReference type="EMBL" id="FCNY02000004">
    <property type="protein sequence ID" value="SAL31784.1"/>
    <property type="molecule type" value="Genomic_DNA"/>
</dbReference>
<dbReference type="AlphaFoldDB" id="A0A158GI51"/>
<accession>A0A158GI51</accession>
<name>A0A158GI51_CABCO</name>
<dbReference type="Proteomes" id="UP000054740">
    <property type="component" value="Unassembled WGS sequence"/>
</dbReference>
<reference evidence="2" key="1">
    <citation type="submission" date="2016-01" db="EMBL/GenBank/DDBJ databases">
        <authorList>
            <person name="Peeters C."/>
        </authorList>
    </citation>
    <scope>NUCLEOTIDE SEQUENCE [LARGE SCALE GENOMIC DNA]</scope>
</reference>
<evidence type="ECO:0000313" key="2">
    <source>
        <dbReference type="Proteomes" id="UP000054740"/>
    </source>
</evidence>
<evidence type="ECO:0000313" key="1">
    <source>
        <dbReference type="EMBL" id="SAL31784.1"/>
    </source>
</evidence>
<organism evidence="1 2">
    <name type="scientific">Caballeronia cordobensis</name>
    <name type="common">Burkholderia cordobensis</name>
    <dbReference type="NCBI Taxonomy" id="1353886"/>
    <lineage>
        <taxon>Bacteria</taxon>
        <taxon>Pseudomonadati</taxon>
        <taxon>Pseudomonadota</taxon>
        <taxon>Betaproteobacteria</taxon>
        <taxon>Burkholderiales</taxon>
        <taxon>Burkholderiaceae</taxon>
        <taxon>Caballeronia</taxon>
    </lineage>
</organism>
<keyword evidence="2" id="KW-1185">Reference proteome</keyword>